<sequence>MNTDFFKVYGIKERNDSLLRLSDDHYVLFYGFGKDKDSDESGYCWRKDYGHKPTEEELKSDIATHINKLTEAKILTGFTYEGSLVYLSAENQFNYKAAFDLCMLTDGGNLPVTFKFGQENDPKYRQFSTKEELKDFYLSAISFVTNTLEEGWAEKDMIYKKDMQSWFT</sequence>
<reference evidence="1" key="1">
    <citation type="journal article" date="2021" name="Proc. Natl. Acad. Sci. U.S.A.">
        <title>A Catalog of Tens of Thousands of Viruses from Human Metagenomes Reveals Hidden Associations with Chronic Diseases.</title>
        <authorList>
            <person name="Tisza M.J."/>
            <person name="Buck C.B."/>
        </authorList>
    </citation>
    <scope>NUCLEOTIDE SEQUENCE</scope>
    <source>
        <strain evidence="1">CtDwO1</strain>
    </source>
</reference>
<proteinExistence type="predicted"/>
<accession>A0A8S5TAB0</accession>
<organism evidence="1">
    <name type="scientific">Podoviridae sp. ctDwO1</name>
    <dbReference type="NCBI Taxonomy" id="2827726"/>
    <lineage>
        <taxon>Viruses</taxon>
        <taxon>Duplodnaviria</taxon>
        <taxon>Heunggongvirae</taxon>
        <taxon>Uroviricota</taxon>
        <taxon>Caudoviricetes</taxon>
    </lineage>
</organism>
<evidence type="ECO:0000313" key="1">
    <source>
        <dbReference type="EMBL" id="DAF60217.1"/>
    </source>
</evidence>
<protein>
    <submittedName>
        <fullName evidence="1">Uncharacterized protein</fullName>
    </submittedName>
</protein>
<dbReference type="EMBL" id="BK032784">
    <property type="protein sequence ID" value="DAF60217.1"/>
    <property type="molecule type" value="Genomic_DNA"/>
</dbReference>
<name>A0A8S5TAB0_9CAUD</name>